<dbReference type="Proteomes" id="UP001203972">
    <property type="component" value="Unassembled WGS sequence"/>
</dbReference>
<dbReference type="RefSeq" id="WP_008819565.1">
    <property type="nucleotide sequence ID" value="NZ_AP025565.1"/>
</dbReference>
<dbReference type="Pfam" id="PF00589">
    <property type="entry name" value="Phage_integrase"/>
    <property type="match status" value="1"/>
</dbReference>
<dbReference type="Gene3D" id="1.10.443.10">
    <property type="entry name" value="Intergrase catalytic core"/>
    <property type="match status" value="1"/>
</dbReference>
<gene>
    <name evidence="7" type="ORF">MKC95_17965</name>
</gene>
<dbReference type="Gene3D" id="1.10.150.130">
    <property type="match status" value="1"/>
</dbReference>
<name>A0AAP2UQI9_CLOIN</name>
<dbReference type="PANTHER" id="PTHR30349:SF64">
    <property type="entry name" value="PROPHAGE INTEGRASE INTD-RELATED"/>
    <property type="match status" value="1"/>
</dbReference>
<dbReference type="GO" id="GO:0015074">
    <property type="term" value="P:DNA integration"/>
    <property type="evidence" value="ECO:0007669"/>
    <property type="project" value="UniProtKB-KW"/>
</dbReference>
<dbReference type="GO" id="GO:0006310">
    <property type="term" value="P:DNA recombination"/>
    <property type="evidence" value="ECO:0007669"/>
    <property type="project" value="UniProtKB-KW"/>
</dbReference>
<accession>A0AAP2UQI9</accession>
<feature type="domain" description="Tyr recombinase" evidence="6">
    <location>
        <begin position="173"/>
        <end position="405"/>
    </location>
</feature>
<protein>
    <submittedName>
        <fullName evidence="7">Tyrosine-type recombinase/integrase</fullName>
    </submittedName>
</protein>
<dbReference type="InterPro" id="IPR004107">
    <property type="entry name" value="Integrase_SAM-like_N"/>
</dbReference>
<dbReference type="InterPro" id="IPR002104">
    <property type="entry name" value="Integrase_catalytic"/>
</dbReference>
<evidence type="ECO:0000313" key="8">
    <source>
        <dbReference type="Proteomes" id="UP001203972"/>
    </source>
</evidence>
<dbReference type="EMBL" id="JAKTMA010000037">
    <property type="protein sequence ID" value="MCR0234658.1"/>
    <property type="molecule type" value="Genomic_DNA"/>
</dbReference>
<dbReference type="InterPro" id="IPR011010">
    <property type="entry name" value="DNA_brk_join_enz"/>
</dbReference>
<dbReference type="InterPro" id="IPR013762">
    <property type="entry name" value="Integrase-like_cat_sf"/>
</dbReference>
<dbReference type="InterPro" id="IPR050090">
    <property type="entry name" value="Tyrosine_recombinase_XerCD"/>
</dbReference>
<dbReference type="CDD" id="cd01189">
    <property type="entry name" value="INT_ICEBs1_C_like"/>
    <property type="match status" value="1"/>
</dbReference>
<keyword evidence="5" id="KW-0233">DNA recombination</keyword>
<dbReference type="AlphaFoldDB" id="A0AAP2UQI9"/>
<dbReference type="Pfam" id="PF14659">
    <property type="entry name" value="Phage_int_SAM_3"/>
    <property type="match status" value="1"/>
</dbReference>
<dbReference type="PANTHER" id="PTHR30349">
    <property type="entry name" value="PHAGE INTEGRASE-RELATED"/>
    <property type="match status" value="1"/>
</dbReference>
<keyword evidence="4" id="KW-0238">DNA-binding</keyword>
<dbReference type="PROSITE" id="PS51898">
    <property type="entry name" value="TYR_RECOMBINASE"/>
    <property type="match status" value="1"/>
</dbReference>
<dbReference type="SUPFAM" id="SSF56349">
    <property type="entry name" value="DNA breaking-rejoining enzymes"/>
    <property type="match status" value="1"/>
</dbReference>
<dbReference type="InterPro" id="IPR010998">
    <property type="entry name" value="Integrase_recombinase_N"/>
</dbReference>
<evidence type="ECO:0000313" key="7">
    <source>
        <dbReference type="EMBL" id="MCR0234658.1"/>
    </source>
</evidence>
<comment type="similarity">
    <text evidence="2">Belongs to the 'phage' integrase family.</text>
</comment>
<evidence type="ECO:0000256" key="5">
    <source>
        <dbReference type="ARBA" id="ARBA00023172"/>
    </source>
</evidence>
<evidence type="ECO:0000256" key="1">
    <source>
        <dbReference type="ARBA" id="ARBA00003283"/>
    </source>
</evidence>
<keyword evidence="3" id="KW-0229">DNA integration</keyword>
<reference evidence="7" key="1">
    <citation type="journal article" date="2022" name="Clin. Infect. Dis.">
        <title>Association between Clostridium innocuum and antibiotic-associated diarrhea in adults and children: A cross-sectional study and comparative genomics analysis.</title>
        <authorList>
            <person name="Cherny K.E."/>
            <person name="Muscat E.B."/>
            <person name="Balaji A."/>
            <person name="Mukherjee J."/>
            <person name="Ozer E.A."/>
            <person name="Angarone M.P."/>
            <person name="Hauser A.R."/>
            <person name="Sichel J.S."/>
            <person name="Amponsah E."/>
            <person name="Kociolek L.K."/>
        </authorList>
    </citation>
    <scope>NUCLEOTIDE SEQUENCE</scope>
    <source>
        <strain evidence="7">NU1-AC-029v</strain>
    </source>
</reference>
<dbReference type="GO" id="GO:0003677">
    <property type="term" value="F:DNA binding"/>
    <property type="evidence" value="ECO:0007669"/>
    <property type="project" value="UniProtKB-KW"/>
</dbReference>
<sequence>MATIKKRGNGYSVIYSHLNSDGEKKQKWESFSTHAAAKARKITVENDLQEGVFVAPSQLTVSEYLDTFMELYGAKKWALSSYTRNQRIFTNYVIPYMGDVKMQEVTPLSIEKYYHELLYSASKVKNKRSNTATTGVIMQIHKSLKCAFHNAERWEIIKKNPFENVTPPKHTYQKRAILTSDEILIALRACNYPQLTIAIHLAFACSLRIGEALGLKWSDIHISDEDIANNDAHIQVSRELSRVSVDAMEKLGKKDIEFVFPPIILKQEHKTRLVLKKPKTDSSIRKIWLPEQLAYLLREWRQDQQKYKEFFGKEYKNYDLVIALEDGRPIARDIISKEFDELLKKAGLPKVVFHSLRHSSTTYKLKLNHGDIKATQGDTGHAQADMVMDVYSHILDEDRKVNAQKFNSEFYKQEIDEKSSKNKKTELSVDKLMKALQKDPELMRELIDALKQ</sequence>
<organism evidence="7 8">
    <name type="scientific">Clostridium innocuum</name>
    <dbReference type="NCBI Taxonomy" id="1522"/>
    <lineage>
        <taxon>Bacteria</taxon>
        <taxon>Bacillati</taxon>
        <taxon>Bacillota</taxon>
        <taxon>Clostridia</taxon>
        <taxon>Eubacteriales</taxon>
        <taxon>Clostridiaceae</taxon>
        <taxon>Clostridium</taxon>
    </lineage>
</organism>
<comment type="caution">
    <text evidence="7">The sequence shown here is derived from an EMBL/GenBank/DDBJ whole genome shotgun (WGS) entry which is preliminary data.</text>
</comment>
<comment type="function">
    <text evidence="1">Site-specific tyrosine recombinase, which acts by catalyzing the cutting and rejoining of the recombining DNA molecules.</text>
</comment>
<proteinExistence type="inferred from homology"/>
<evidence type="ECO:0000256" key="2">
    <source>
        <dbReference type="ARBA" id="ARBA00008857"/>
    </source>
</evidence>
<evidence type="ECO:0000256" key="3">
    <source>
        <dbReference type="ARBA" id="ARBA00022908"/>
    </source>
</evidence>
<evidence type="ECO:0000256" key="4">
    <source>
        <dbReference type="ARBA" id="ARBA00023125"/>
    </source>
</evidence>
<evidence type="ECO:0000259" key="6">
    <source>
        <dbReference type="PROSITE" id="PS51898"/>
    </source>
</evidence>